<dbReference type="KEGG" id="dpg:DESPIGER_0967"/>
<gene>
    <name evidence="3" type="ORF">DESPIGER_0967</name>
</gene>
<keyword evidence="4" id="KW-1185">Reference proteome</keyword>
<feature type="domain" description="Prenylated flavin chaperone LpdD-like" evidence="2">
    <location>
        <begin position="120"/>
        <end position="177"/>
    </location>
</feature>
<dbReference type="AlphaFoldDB" id="A0A1K1LHB0"/>
<evidence type="ECO:0000313" key="3">
    <source>
        <dbReference type="EMBL" id="SFV72830.1"/>
    </source>
</evidence>
<dbReference type="InterPro" id="IPR048844">
    <property type="entry name" value="LpdD_chaperone-like"/>
</dbReference>
<sequence length="199" mass="21456">MASPFSFACYLSFHRALGQADACLRLAFARHLQHALPMERHQPFLLRCTHGRLALELRLLPAGQDWQLLLTGGDAHIGAVILAEPGDGTPPDASKAASAGSTARPDATSAGIFSGTEDGVRLHVLRRAGHHDDEAALPLARDYCRALGAAVCVSAGIHYDHISREEIDTVLALARMLGACGLRRLWRLQENDHADGERS</sequence>
<accession>A0A1K1LHB0</accession>
<dbReference type="Proteomes" id="UP000186323">
    <property type="component" value="Chromosome I"/>
</dbReference>
<protein>
    <recommendedName>
        <fullName evidence="2">Prenylated flavin chaperone LpdD-like domain-containing protein</fullName>
    </recommendedName>
</protein>
<dbReference type="Pfam" id="PF21758">
    <property type="entry name" value="PAC_bac"/>
    <property type="match status" value="2"/>
</dbReference>
<evidence type="ECO:0000259" key="2">
    <source>
        <dbReference type="Pfam" id="PF21758"/>
    </source>
</evidence>
<evidence type="ECO:0000256" key="1">
    <source>
        <dbReference type="SAM" id="MobiDB-lite"/>
    </source>
</evidence>
<feature type="region of interest" description="Disordered" evidence="1">
    <location>
        <begin position="86"/>
        <end position="112"/>
    </location>
</feature>
<proteinExistence type="predicted"/>
<evidence type="ECO:0000313" key="4">
    <source>
        <dbReference type="Proteomes" id="UP000186323"/>
    </source>
</evidence>
<name>A0A1K1LHB0_9BACT</name>
<dbReference type="EMBL" id="LT630450">
    <property type="protein sequence ID" value="SFV72830.1"/>
    <property type="molecule type" value="Genomic_DNA"/>
</dbReference>
<reference evidence="4" key="1">
    <citation type="submission" date="2016-10" db="EMBL/GenBank/DDBJ databases">
        <authorList>
            <person name="Wegmann U."/>
        </authorList>
    </citation>
    <scope>NUCLEOTIDE SEQUENCE [LARGE SCALE GENOMIC DNA]</scope>
</reference>
<feature type="domain" description="Prenylated flavin chaperone LpdD-like" evidence="2">
    <location>
        <begin position="50"/>
        <end position="89"/>
    </location>
</feature>
<organism evidence="3 4">
    <name type="scientific">Desulfovibrio piger</name>
    <dbReference type="NCBI Taxonomy" id="901"/>
    <lineage>
        <taxon>Bacteria</taxon>
        <taxon>Pseudomonadati</taxon>
        <taxon>Thermodesulfobacteriota</taxon>
        <taxon>Desulfovibrionia</taxon>
        <taxon>Desulfovibrionales</taxon>
        <taxon>Desulfovibrionaceae</taxon>
        <taxon>Desulfovibrio</taxon>
    </lineage>
</organism>